<reference evidence="3" key="1">
    <citation type="journal article" date="2020" name="mSystems">
        <title>Genome- and Community-Level Interaction Insights into Carbon Utilization and Element Cycling Functions of Hydrothermarchaeota in Hydrothermal Sediment.</title>
        <authorList>
            <person name="Zhou Z."/>
            <person name="Liu Y."/>
            <person name="Xu W."/>
            <person name="Pan J."/>
            <person name="Luo Z.H."/>
            <person name="Li M."/>
        </authorList>
    </citation>
    <scope>NUCLEOTIDE SEQUENCE [LARGE SCALE GENOMIC DNA]</scope>
    <source>
        <strain evidence="3">SpSt-604</strain>
        <strain evidence="2">SpSt-640</strain>
    </source>
</reference>
<dbReference type="EMBL" id="DSZT01000280">
    <property type="protein sequence ID" value="HGU42949.1"/>
    <property type="molecule type" value="Genomic_DNA"/>
</dbReference>
<dbReference type="InterPro" id="IPR009045">
    <property type="entry name" value="Zn_M74/Hedgehog-like"/>
</dbReference>
<protein>
    <submittedName>
        <fullName evidence="3">M15 family peptidase</fullName>
    </submittedName>
</protein>
<dbReference type="EMBL" id="DTBH01000111">
    <property type="protein sequence ID" value="HGQ77236.1"/>
    <property type="molecule type" value="Genomic_DNA"/>
</dbReference>
<evidence type="ECO:0000313" key="2">
    <source>
        <dbReference type="EMBL" id="HGQ77236.1"/>
    </source>
</evidence>
<evidence type="ECO:0000259" key="1">
    <source>
        <dbReference type="Pfam" id="PF13539"/>
    </source>
</evidence>
<accession>A0A7C4W6X6</accession>
<gene>
    <name evidence="3" type="ORF">ENT72_08610</name>
    <name evidence="2" type="ORF">ENU12_04875</name>
</gene>
<dbReference type="AlphaFoldDB" id="A0A7C4W6X6"/>
<dbReference type="SUPFAM" id="SSF55166">
    <property type="entry name" value="Hedgehog/DD-peptidase"/>
    <property type="match status" value="1"/>
</dbReference>
<dbReference type="Gene3D" id="3.30.1380.10">
    <property type="match status" value="1"/>
</dbReference>
<evidence type="ECO:0000313" key="3">
    <source>
        <dbReference type="EMBL" id="HGU42949.1"/>
    </source>
</evidence>
<dbReference type="GO" id="GO:0008233">
    <property type="term" value="F:peptidase activity"/>
    <property type="evidence" value="ECO:0007669"/>
    <property type="project" value="InterPro"/>
</dbReference>
<feature type="domain" description="Peptidase M15C" evidence="1">
    <location>
        <begin position="115"/>
        <end position="173"/>
    </location>
</feature>
<dbReference type="CDD" id="cd14845">
    <property type="entry name" value="L-Ala-D-Glu_peptidase_like"/>
    <property type="match status" value="1"/>
</dbReference>
<comment type="caution">
    <text evidence="3">The sequence shown here is derived from an EMBL/GenBank/DDBJ whole genome shotgun (WGS) entry which is preliminary data.</text>
</comment>
<sequence length="191" mass="22646">MRIMMKIYKKFLIISIFLIAFLIPIRVETAPWQIEMEIGLEKLNYRFKPYVQEFIKACSREGIAIWVYDTWRTKAKQRALHAQGRQPIDIVNKLRKEAGLEPITEQRNRHIITRKLVSPHNYGLAADFVPIVDGKPVWNDARLWEKCGKIAVRLGMEWGGLWKYLVDKPHIQMNRWDKFATFVVPDRIIRE</sequence>
<organism evidence="3">
    <name type="scientific">Fervidobacterium pennivorans</name>
    <dbReference type="NCBI Taxonomy" id="93466"/>
    <lineage>
        <taxon>Bacteria</taxon>
        <taxon>Thermotogati</taxon>
        <taxon>Thermotogota</taxon>
        <taxon>Thermotogae</taxon>
        <taxon>Thermotogales</taxon>
        <taxon>Fervidobacteriaceae</taxon>
        <taxon>Fervidobacterium</taxon>
    </lineage>
</organism>
<proteinExistence type="predicted"/>
<dbReference type="InterPro" id="IPR039561">
    <property type="entry name" value="Peptidase_M15C"/>
</dbReference>
<dbReference type="Pfam" id="PF13539">
    <property type="entry name" value="Peptidase_M15_4"/>
    <property type="match status" value="1"/>
</dbReference>
<name>A0A7C4W6X6_FERPE</name>